<dbReference type="PROSITE" id="PS51005">
    <property type="entry name" value="NAC"/>
    <property type="match status" value="1"/>
</dbReference>
<sequence length="988" mass="112540">MAPVSLPPGFRFHPTDEELVAYYLNRKINAKKIELEIIPEVDLYKCEPWDLPGKSLLPSKDLEWYFFSPRDRKYPNGSRTNRATKAGYWKATGKDRKVNSQMRPVGMKKTLVYYRGRAPHGARTNWVMHEYRLDERECEVANGLQDAYALCRVMKKSLNNGPKIGEQYYGRAAISDRSSSIDVYSEGGRCENDIESSHHHEYGIMPSSSSATCSSSMALHGSPMNNVSAPTDDKWMQYLSNEAFTFNNTTQPIIPNYGTLPFPPSKVDIALECARLQHRFTLPPLEIQDFLQVGYVMPQSSFIHQTTNQTQLTSQNLINHQDSWGGNNSSGPVDDFSFLIPPNNNQIHHDLGGSFNFMEQDENVMRSIDIGDFDHDQDLKSDRLVENLRWIGMSDRDLEKTFLEDYKTVQREENGLEGHNSSFNNGFNETEANFSIGFDKLLDDADTDGLSNSSSFEVHGKIEVNHGFFIATRQAAKTFYQQVTPSRTLKIHRNLVTVQNFPIYNIGKSDSRSSISKDKTFLDNFVTRPWTTTMRTLVGVIATLQTLWIYIGECLELEEKGFKLEDKKGVYEEYCLIERVEKKKAQDFKWDIYKQNKFPIGDKEEGKYCCNSLEYASAATPTVKVGNISKVEDAAYFRIYYGQTFKVIKNTLDGKSYLLIQNNTRMASRTKYCTSRIKSFVIPLANYSIETDYFFPGLLRNLKGITSTYVASQCVLKLYQDGQVESIDKNDPQQLTKYAAHFIANTDEAQPCNFATFVPIGEDAPLQRAEWIKYLGVFANLENRANQVYDAIKENYLCLTKAATSRNKFKPTVSWMEYKDGVWTFTREPYKFKFVEDAGGVNVDDSINKVTYNMSIPDDLEEFHAILCTVDVLIDETYTSDPGAYNGSTFLGNINLEDQSCFAFLSNQSMWRYDKRVQNSTVLDWYDGAVSQPQLVLADMIEALYPTGNYNTTYFRNIAKGEGIISIGPEMCERDSSIPMEPTVVACQ</sequence>
<evidence type="ECO:0000256" key="5">
    <source>
        <dbReference type="ARBA" id="ARBA00023242"/>
    </source>
</evidence>
<dbReference type="GO" id="GO:0006355">
    <property type="term" value="P:regulation of DNA-templated transcription"/>
    <property type="evidence" value="ECO:0007669"/>
    <property type="project" value="InterPro"/>
</dbReference>
<dbReference type="OrthoDB" id="409848at2759"/>
<protein>
    <recommendedName>
        <fullName evidence="6">NAC domain-containing protein</fullName>
    </recommendedName>
</protein>
<dbReference type="InterPro" id="IPR003441">
    <property type="entry name" value="NAC-dom"/>
</dbReference>
<reference evidence="8" key="1">
    <citation type="journal article" date="2023" name="Proc. Natl. Acad. Sci. U.S.A.">
        <title>Genomic and structural basis for evolution of tropane alkaloid biosynthesis.</title>
        <authorList>
            <person name="Wanga Y.-J."/>
            <person name="Taina T."/>
            <person name="Yua J.-Y."/>
            <person name="Lia J."/>
            <person name="Xua B."/>
            <person name="Chenc J."/>
            <person name="D'Auriad J.C."/>
            <person name="Huanga J.-P."/>
            <person name="Huanga S.-X."/>
        </authorList>
    </citation>
    <scope>NUCLEOTIDE SEQUENCE [LARGE SCALE GENOMIC DNA]</scope>
    <source>
        <strain evidence="8">cv. KIB-2019</strain>
    </source>
</reference>
<keyword evidence="8" id="KW-1185">Reference proteome</keyword>
<gene>
    <name evidence="7" type="ORF">K7X08_017651</name>
</gene>
<evidence type="ECO:0000313" key="7">
    <source>
        <dbReference type="EMBL" id="KAJ8545068.1"/>
    </source>
</evidence>
<dbReference type="PANTHER" id="PTHR38360">
    <property type="entry name" value="OS03G0120000 PROTEIN"/>
    <property type="match status" value="1"/>
</dbReference>
<dbReference type="Gene3D" id="2.170.150.80">
    <property type="entry name" value="NAC domain"/>
    <property type="match status" value="1"/>
</dbReference>
<name>A0A9Q1R859_9SOLA</name>
<dbReference type="PANTHER" id="PTHR38360:SF1">
    <property type="entry name" value="F12P19.7"/>
    <property type="match status" value="1"/>
</dbReference>
<evidence type="ECO:0000256" key="1">
    <source>
        <dbReference type="ARBA" id="ARBA00004123"/>
    </source>
</evidence>
<dbReference type="GO" id="GO:0005634">
    <property type="term" value="C:nucleus"/>
    <property type="evidence" value="ECO:0007669"/>
    <property type="project" value="UniProtKB-SubCell"/>
</dbReference>
<accession>A0A9Q1R859</accession>
<keyword evidence="3" id="KW-0238">DNA-binding</keyword>
<dbReference type="InterPro" id="IPR036093">
    <property type="entry name" value="NAC_dom_sf"/>
</dbReference>
<comment type="caution">
    <text evidence="7">The sequence shown here is derived from an EMBL/GenBank/DDBJ whole genome shotgun (WGS) entry which is preliminary data.</text>
</comment>
<dbReference type="SUPFAM" id="SSF101941">
    <property type="entry name" value="NAC domain"/>
    <property type="match status" value="1"/>
</dbReference>
<keyword evidence="2" id="KW-0805">Transcription regulation</keyword>
<dbReference type="FunFam" id="2.170.150.80:FF:000002">
    <property type="entry name" value="Nac domain-containing protein 86"/>
    <property type="match status" value="1"/>
</dbReference>
<dbReference type="Pfam" id="PF02365">
    <property type="entry name" value="NAM"/>
    <property type="match status" value="1"/>
</dbReference>
<keyword evidence="5" id="KW-0539">Nucleus</keyword>
<keyword evidence="4" id="KW-0804">Transcription</keyword>
<proteinExistence type="predicted"/>
<dbReference type="SUPFAM" id="SSF53807">
    <property type="entry name" value="Helical backbone' metal receptor"/>
    <property type="match status" value="1"/>
</dbReference>
<evidence type="ECO:0000259" key="6">
    <source>
        <dbReference type="PROSITE" id="PS51005"/>
    </source>
</evidence>
<feature type="domain" description="NAC" evidence="6">
    <location>
        <begin position="6"/>
        <end position="156"/>
    </location>
</feature>
<dbReference type="GO" id="GO:0003677">
    <property type="term" value="F:DNA binding"/>
    <property type="evidence" value="ECO:0007669"/>
    <property type="project" value="UniProtKB-KW"/>
</dbReference>
<evidence type="ECO:0000256" key="3">
    <source>
        <dbReference type="ARBA" id="ARBA00023125"/>
    </source>
</evidence>
<dbReference type="AlphaFoldDB" id="A0A9Q1R859"/>
<comment type="subcellular location">
    <subcellularLocation>
        <location evidence="1">Nucleus</location>
    </subcellularLocation>
</comment>
<evidence type="ECO:0000256" key="4">
    <source>
        <dbReference type="ARBA" id="ARBA00023163"/>
    </source>
</evidence>
<evidence type="ECO:0000256" key="2">
    <source>
        <dbReference type="ARBA" id="ARBA00023015"/>
    </source>
</evidence>
<evidence type="ECO:0000313" key="8">
    <source>
        <dbReference type="Proteomes" id="UP001152561"/>
    </source>
</evidence>
<dbReference type="Proteomes" id="UP001152561">
    <property type="component" value="Unassembled WGS sequence"/>
</dbReference>
<organism evidence="7 8">
    <name type="scientific">Anisodus acutangulus</name>
    <dbReference type="NCBI Taxonomy" id="402998"/>
    <lineage>
        <taxon>Eukaryota</taxon>
        <taxon>Viridiplantae</taxon>
        <taxon>Streptophyta</taxon>
        <taxon>Embryophyta</taxon>
        <taxon>Tracheophyta</taxon>
        <taxon>Spermatophyta</taxon>
        <taxon>Magnoliopsida</taxon>
        <taxon>eudicotyledons</taxon>
        <taxon>Gunneridae</taxon>
        <taxon>Pentapetalae</taxon>
        <taxon>asterids</taxon>
        <taxon>lamiids</taxon>
        <taxon>Solanales</taxon>
        <taxon>Solanaceae</taxon>
        <taxon>Solanoideae</taxon>
        <taxon>Hyoscyameae</taxon>
        <taxon>Anisodus</taxon>
    </lineage>
</organism>
<dbReference type="EMBL" id="JAJAGQ010000013">
    <property type="protein sequence ID" value="KAJ8545068.1"/>
    <property type="molecule type" value="Genomic_DNA"/>
</dbReference>